<dbReference type="Proteomes" id="UP000637002">
    <property type="component" value="Unassembled WGS sequence"/>
</dbReference>
<dbReference type="RefSeq" id="WP_188607273.1">
    <property type="nucleotide sequence ID" value="NZ_BMGG01000001.1"/>
</dbReference>
<dbReference type="Gene3D" id="3.30.110.170">
    <property type="entry name" value="Protein of unknown function (DUF541), domain 1"/>
    <property type="match status" value="1"/>
</dbReference>
<name>A0A916TZ99_9HYPH</name>
<reference evidence="2" key="1">
    <citation type="journal article" date="2014" name="Int. J. Syst. Evol. Microbiol.">
        <title>Complete genome sequence of Corynebacterium casei LMG S-19264T (=DSM 44701T), isolated from a smear-ripened cheese.</title>
        <authorList>
            <consortium name="US DOE Joint Genome Institute (JGI-PGF)"/>
            <person name="Walter F."/>
            <person name="Albersmeier A."/>
            <person name="Kalinowski J."/>
            <person name="Ruckert C."/>
        </authorList>
    </citation>
    <scope>NUCLEOTIDE SEQUENCE</scope>
    <source>
        <strain evidence="2">CGMCC 1.12919</strain>
    </source>
</reference>
<sequence>MIRSILTPPLALAGALVAATTAVAQEPAPRENRVVRVEGHASREMVPDMARLSLGVTSRAPKPGDALAANAADAQKVIDIAKRSGIEPRDIQTSAVNLTENMRNKRDAASSSITQEPDGFIATNTVTVRVRDLGKLGSLLTEVVAGGANRINGLSFDVASRDKVVEELRVEAVADARKTANRLAEAAGAGVGRIMVITYPPRGAAPVAEFGMMRAASPRAAVPIEVGALTIAADVETVWSLQQP</sequence>
<protein>
    <submittedName>
        <fullName evidence="2">SIMPL domain-containing protein</fullName>
    </submittedName>
</protein>
<feature type="chain" id="PRO_5036964673" evidence="1">
    <location>
        <begin position="25"/>
        <end position="244"/>
    </location>
</feature>
<comment type="caution">
    <text evidence="2">The sequence shown here is derived from an EMBL/GenBank/DDBJ whole genome shotgun (WGS) entry which is preliminary data.</text>
</comment>
<accession>A0A916TZ99</accession>
<keyword evidence="3" id="KW-1185">Reference proteome</keyword>
<keyword evidence="1" id="KW-0732">Signal</keyword>
<evidence type="ECO:0000313" key="2">
    <source>
        <dbReference type="EMBL" id="GGC46515.1"/>
    </source>
</evidence>
<feature type="signal peptide" evidence="1">
    <location>
        <begin position="1"/>
        <end position="24"/>
    </location>
</feature>
<evidence type="ECO:0000256" key="1">
    <source>
        <dbReference type="SAM" id="SignalP"/>
    </source>
</evidence>
<dbReference type="InterPro" id="IPR052022">
    <property type="entry name" value="26kDa_periplasmic_antigen"/>
</dbReference>
<dbReference type="GO" id="GO:0006974">
    <property type="term" value="P:DNA damage response"/>
    <property type="evidence" value="ECO:0007669"/>
    <property type="project" value="TreeGrafter"/>
</dbReference>
<gene>
    <name evidence="2" type="primary">pp26</name>
    <name evidence="2" type="ORF">GCM10010994_02070</name>
</gene>
<proteinExistence type="predicted"/>
<dbReference type="EMBL" id="BMGG01000001">
    <property type="protein sequence ID" value="GGC46515.1"/>
    <property type="molecule type" value="Genomic_DNA"/>
</dbReference>
<organism evidence="2 3">
    <name type="scientific">Chelatococcus reniformis</name>
    <dbReference type="NCBI Taxonomy" id="1494448"/>
    <lineage>
        <taxon>Bacteria</taxon>
        <taxon>Pseudomonadati</taxon>
        <taxon>Pseudomonadota</taxon>
        <taxon>Alphaproteobacteria</taxon>
        <taxon>Hyphomicrobiales</taxon>
        <taxon>Chelatococcaceae</taxon>
        <taxon>Chelatococcus</taxon>
    </lineage>
</organism>
<dbReference type="AlphaFoldDB" id="A0A916TZ99"/>
<dbReference type="InterPro" id="IPR007497">
    <property type="entry name" value="SIMPL/DUF541"/>
</dbReference>
<dbReference type="PANTHER" id="PTHR34387">
    <property type="entry name" value="SLR1258 PROTEIN"/>
    <property type="match status" value="1"/>
</dbReference>
<dbReference type="PANTHER" id="PTHR34387:SF1">
    <property type="entry name" value="PERIPLASMIC IMMUNOGENIC PROTEIN"/>
    <property type="match status" value="1"/>
</dbReference>
<dbReference type="Pfam" id="PF04402">
    <property type="entry name" value="SIMPL"/>
    <property type="match status" value="1"/>
</dbReference>
<reference evidence="2" key="2">
    <citation type="submission" date="2020-09" db="EMBL/GenBank/DDBJ databases">
        <authorList>
            <person name="Sun Q."/>
            <person name="Zhou Y."/>
        </authorList>
    </citation>
    <scope>NUCLEOTIDE SEQUENCE</scope>
    <source>
        <strain evidence="2">CGMCC 1.12919</strain>
    </source>
</reference>
<evidence type="ECO:0000313" key="3">
    <source>
        <dbReference type="Proteomes" id="UP000637002"/>
    </source>
</evidence>
<dbReference type="Gene3D" id="3.30.70.2970">
    <property type="entry name" value="Protein of unknown function (DUF541), domain 2"/>
    <property type="match status" value="1"/>
</dbReference>